<evidence type="ECO:0000256" key="1">
    <source>
        <dbReference type="SAM" id="MobiDB-lite"/>
    </source>
</evidence>
<name>A0A1D2VCY9_9ASCO</name>
<dbReference type="InParanoid" id="A0A1D2VCY9"/>
<evidence type="ECO:0000313" key="2">
    <source>
        <dbReference type="EMBL" id="ODV59496.1"/>
    </source>
</evidence>
<dbReference type="Proteomes" id="UP000095038">
    <property type="component" value="Unassembled WGS sequence"/>
</dbReference>
<dbReference type="EMBL" id="KV454486">
    <property type="protein sequence ID" value="ODV59496.1"/>
    <property type="molecule type" value="Genomic_DNA"/>
</dbReference>
<keyword evidence="3" id="KW-1185">Reference proteome</keyword>
<reference evidence="3" key="1">
    <citation type="submission" date="2016-05" db="EMBL/GenBank/DDBJ databases">
        <title>Comparative genomics of biotechnologically important yeasts.</title>
        <authorList>
            <consortium name="DOE Joint Genome Institute"/>
            <person name="Riley R."/>
            <person name="Haridas S."/>
            <person name="Wolfe K.H."/>
            <person name="Lopes M.R."/>
            <person name="Hittinger C.T."/>
            <person name="Goker M."/>
            <person name="Salamov A."/>
            <person name="Wisecaver J."/>
            <person name="Long T.M."/>
            <person name="Aerts A.L."/>
            <person name="Barry K."/>
            <person name="Choi C."/>
            <person name="Clum A."/>
            <person name="Coughlan A.Y."/>
            <person name="Deshpande S."/>
            <person name="Douglass A.P."/>
            <person name="Hanson S.J."/>
            <person name="Klenk H.-P."/>
            <person name="Labutti K."/>
            <person name="Lapidus A."/>
            <person name="Lindquist E."/>
            <person name="Lipzen A."/>
            <person name="Meier-Kolthoff J.P."/>
            <person name="Ohm R.A."/>
            <person name="Otillar R.P."/>
            <person name="Pangilinan J."/>
            <person name="Peng Y."/>
            <person name="Rokas A."/>
            <person name="Rosa C.A."/>
            <person name="Scheuner C."/>
            <person name="Sibirny A.A."/>
            <person name="Slot J.C."/>
            <person name="Stielow J.B."/>
            <person name="Sun H."/>
            <person name="Kurtzman C.P."/>
            <person name="Blackwell M."/>
            <person name="Grigoriev I.V."/>
            <person name="Jeffries T.W."/>
        </authorList>
    </citation>
    <scope>NUCLEOTIDE SEQUENCE [LARGE SCALE GENOMIC DNA]</scope>
    <source>
        <strain evidence="3">DSM 1968</strain>
    </source>
</reference>
<organism evidence="2 3">
    <name type="scientific">Ascoidea rubescens DSM 1968</name>
    <dbReference type="NCBI Taxonomy" id="1344418"/>
    <lineage>
        <taxon>Eukaryota</taxon>
        <taxon>Fungi</taxon>
        <taxon>Dikarya</taxon>
        <taxon>Ascomycota</taxon>
        <taxon>Saccharomycotina</taxon>
        <taxon>Saccharomycetes</taxon>
        <taxon>Ascoideaceae</taxon>
        <taxon>Ascoidea</taxon>
    </lineage>
</organism>
<evidence type="ECO:0000313" key="3">
    <source>
        <dbReference type="Proteomes" id="UP000095038"/>
    </source>
</evidence>
<dbReference type="GeneID" id="30967411"/>
<proteinExistence type="predicted"/>
<protein>
    <submittedName>
        <fullName evidence="2">Uncharacterized protein</fullName>
    </submittedName>
</protein>
<feature type="region of interest" description="Disordered" evidence="1">
    <location>
        <begin position="59"/>
        <end position="92"/>
    </location>
</feature>
<gene>
    <name evidence="2" type="ORF">ASCRUDRAFT_77221</name>
</gene>
<dbReference type="AlphaFoldDB" id="A0A1D2VCY9"/>
<accession>A0A1D2VCY9</accession>
<sequence length="253" mass="29462">MFPGKYTGIRSIDIRIGEVVELNIENEKVFKRDRHSSNLKNLIESINYFSFDTNSTSNMLQTSQDSKDSNQSAEAQENHQNDNDDDDSNNSINIFAVSRPNPDNCLGFSRLKNRLMIITQRKIQTLKPVNFILKATYFKVQLRGSCFILKRIKQNSGDMVYTLFLEDYCRLTPQQRSLLTKREEVLKKSFDKVFKRFKETNKKLFCMINPKNSNSLAYFLKVISTKNCENRNYYLKSAILNSILVSNPEFLTQ</sequence>
<dbReference type="RefSeq" id="XP_020045803.1">
    <property type="nucleotide sequence ID" value="XM_020193775.1"/>
</dbReference>
<feature type="compositionally biased region" description="Polar residues" evidence="1">
    <location>
        <begin position="59"/>
        <end position="75"/>
    </location>
</feature>